<dbReference type="EMBL" id="JACJKU010000141">
    <property type="protein sequence ID" value="MBM6941392.1"/>
    <property type="molecule type" value="Genomic_DNA"/>
</dbReference>
<gene>
    <name evidence="1" type="ORF">H5975_08030</name>
</gene>
<evidence type="ECO:0000313" key="2">
    <source>
        <dbReference type="Proteomes" id="UP000785625"/>
    </source>
</evidence>
<dbReference type="RefSeq" id="WP_204785605.1">
    <property type="nucleotide sequence ID" value="NZ_CALVGD010000091.1"/>
</dbReference>
<organism evidence="1 2">
    <name type="scientific">Limosilactobacillus coleohominis</name>
    <dbReference type="NCBI Taxonomy" id="181675"/>
    <lineage>
        <taxon>Bacteria</taxon>
        <taxon>Bacillati</taxon>
        <taxon>Bacillota</taxon>
        <taxon>Bacilli</taxon>
        <taxon>Lactobacillales</taxon>
        <taxon>Lactobacillaceae</taxon>
        <taxon>Limosilactobacillus</taxon>
    </lineage>
</organism>
<keyword evidence="2" id="KW-1185">Reference proteome</keyword>
<comment type="caution">
    <text evidence="1">The sequence shown here is derived from an EMBL/GenBank/DDBJ whole genome shotgun (WGS) entry which is preliminary data.</text>
</comment>
<reference evidence="1 2" key="1">
    <citation type="journal article" date="2021" name="Sci. Rep.">
        <title>The distribution of antibiotic resistance genes in chicken gut microbiota commensals.</title>
        <authorList>
            <person name="Juricova H."/>
            <person name="Matiasovicova J."/>
            <person name="Kubasova T."/>
            <person name="Cejkova D."/>
            <person name="Rychlik I."/>
        </authorList>
    </citation>
    <scope>NUCLEOTIDE SEQUENCE [LARGE SCALE GENOMIC DNA]</scope>
    <source>
        <strain evidence="1 2">An574</strain>
    </source>
</reference>
<sequence>MKLIPPHQLQKILDNDLEYQQAKKLLWLNWDEDPNMLYHQMIEPDVVSLARSLQSTGLISGRVNLADYRSVSQLVGQHDHWFSSNAKKELLKPFE</sequence>
<evidence type="ECO:0000313" key="1">
    <source>
        <dbReference type="EMBL" id="MBM6941392.1"/>
    </source>
</evidence>
<accession>A0ABS2GYN0</accession>
<proteinExistence type="predicted"/>
<protein>
    <submittedName>
        <fullName evidence="1">Uncharacterized protein</fullName>
    </submittedName>
</protein>
<dbReference type="Proteomes" id="UP000785625">
    <property type="component" value="Unassembled WGS sequence"/>
</dbReference>
<name>A0ABS2GYN0_9LACO</name>